<proteinExistence type="predicted"/>
<evidence type="ECO:0000313" key="1">
    <source>
        <dbReference type="EMBL" id="SFD67831.1"/>
    </source>
</evidence>
<reference evidence="2" key="1">
    <citation type="submission" date="2016-10" db="EMBL/GenBank/DDBJ databases">
        <authorList>
            <person name="Varghese N."/>
            <person name="Submissions S."/>
        </authorList>
    </citation>
    <scope>NUCLEOTIDE SEQUENCE [LARGE SCALE GENOMIC DNA]</scope>
    <source>
        <strain evidence="2">DSM 22530</strain>
    </source>
</reference>
<dbReference type="Pfam" id="PF08970">
    <property type="entry name" value="Sda"/>
    <property type="match status" value="1"/>
</dbReference>
<dbReference type="RefSeq" id="WP_143069960.1">
    <property type="nucleotide sequence ID" value="NZ_FOMR01000003.1"/>
</dbReference>
<dbReference type="Gene3D" id="1.10.287.1100">
    <property type="entry name" value="Sporulation inhibitor A"/>
    <property type="match status" value="1"/>
</dbReference>
<organism evidence="1 2">
    <name type="scientific">Lentibacillus persicus</name>
    <dbReference type="NCBI Taxonomy" id="640948"/>
    <lineage>
        <taxon>Bacteria</taxon>
        <taxon>Bacillati</taxon>
        <taxon>Bacillota</taxon>
        <taxon>Bacilli</taxon>
        <taxon>Bacillales</taxon>
        <taxon>Bacillaceae</taxon>
        <taxon>Lentibacillus</taxon>
    </lineage>
</organism>
<dbReference type="SUPFAM" id="SSF100985">
    <property type="entry name" value="Sporulation inhibitor Sda"/>
    <property type="match status" value="1"/>
</dbReference>
<dbReference type="AlphaFoldDB" id="A0A1I1UAE1"/>
<keyword evidence="2" id="KW-1185">Reference proteome</keyword>
<dbReference type="InterPro" id="IPR015064">
    <property type="entry name" value="Sda"/>
</dbReference>
<dbReference type="EMBL" id="FOMR01000003">
    <property type="protein sequence ID" value="SFD67831.1"/>
    <property type="molecule type" value="Genomic_DNA"/>
</dbReference>
<name>A0A1I1UAE1_9BACI</name>
<protein>
    <submittedName>
        <fullName evidence="1">Developmental checkpoint coupling sporulation initiation to replication initiation</fullName>
    </submittedName>
</protein>
<dbReference type="Proteomes" id="UP000199474">
    <property type="component" value="Unassembled WGS sequence"/>
</dbReference>
<evidence type="ECO:0000313" key="2">
    <source>
        <dbReference type="Proteomes" id="UP000199474"/>
    </source>
</evidence>
<dbReference type="InterPro" id="IPR036916">
    <property type="entry name" value="Sda_sf"/>
</dbReference>
<accession>A0A1I1UAE1</accession>
<gene>
    <name evidence="1" type="ORF">SAMN05216238_103116</name>
</gene>
<sequence>MDRLSDKTLLEAYNKAKKLQLDEKFIELIKKELEKRAITFE</sequence>